<dbReference type="Gene3D" id="3.40.630.30">
    <property type="match status" value="1"/>
</dbReference>
<keyword evidence="3" id="KW-0472">Membrane</keyword>
<gene>
    <name evidence="4" type="ORF">PoB_004118600</name>
</gene>
<dbReference type="InterPro" id="IPR016181">
    <property type="entry name" value="Acyl_CoA_acyltransferase"/>
</dbReference>
<feature type="region of interest" description="Disordered" evidence="2">
    <location>
        <begin position="206"/>
        <end position="229"/>
    </location>
</feature>
<evidence type="ECO:0000256" key="3">
    <source>
        <dbReference type="SAM" id="Phobius"/>
    </source>
</evidence>
<protein>
    <submittedName>
        <fullName evidence="4">N-acetylaspartate synthetase</fullName>
    </submittedName>
</protein>
<dbReference type="InterPro" id="IPR050769">
    <property type="entry name" value="NAT_camello-type"/>
</dbReference>
<dbReference type="GO" id="GO:0008080">
    <property type="term" value="F:N-acetyltransferase activity"/>
    <property type="evidence" value="ECO:0007669"/>
    <property type="project" value="InterPro"/>
</dbReference>
<name>A0AAV4AUD6_9GAST</name>
<feature type="transmembrane region" description="Helical" evidence="3">
    <location>
        <begin position="43"/>
        <end position="59"/>
    </location>
</feature>
<dbReference type="PANTHER" id="PTHR13947">
    <property type="entry name" value="GNAT FAMILY N-ACETYLTRANSFERASE"/>
    <property type="match status" value="1"/>
</dbReference>
<dbReference type="EMBL" id="BLXT01004580">
    <property type="protein sequence ID" value="GFO14681.1"/>
    <property type="molecule type" value="Genomic_DNA"/>
</dbReference>
<evidence type="ECO:0000313" key="4">
    <source>
        <dbReference type="EMBL" id="GFO14681.1"/>
    </source>
</evidence>
<keyword evidence="1" id="KW-0808">Transferase</keyword>
<organism evidence="4 5">
    <name type="scientific">Plakobranchus ocellatus</name>
    <dbReference type="NCBI Taxonomy" id="259542"/>
    <lineage>
        <taxon>Eukaryota</taxon>
        <taxon>Metazoa</taxon>
        <taxon>Spiralia</taxon>
        <taxon>Lophotrochozoa</taxon>
        <taxon>Mollusca</taxon>
        <taxon>Gastropoda</taxon>
        <taxon>Heterobranchia</taxon>
        <taxon>Euthyneura</taxon>
        <taxon>Panpulmonata</taxon>
        <taxon>Sacoglossa</taxon>
        <taxon>Placobranchoidea</taxon>
        <taxon>Plakobranchidae</taxon>
        <taxon>Plakobranchus</taxon>
    </lineage>
</organism>
<accession>A0AAV4AUD6</accession>
<evidence type="ECO:0000256" key="1">
    <source>
        <dbReference type="ARBA" id="ARBA00022679"/>
    </source>
</evidence>
<dbReference type="SUPFAM" id="SSF55729">
    <property type="entry name" value="Acyl-CoA N-acyltransferases (Nat)"/>
    <property type="match status" value="1"/>
</dbReference>
<dbReference type="PANTHER" id="PTHR13947:SF37">
    <property type="entry name" value="LD18367P"/>
    <property type="match status" value="1"/>
</dbReference>
<keyword evidence="5" id="KW-1185">Reference proteome</keyword>
<dbReference type="Proteomes" id="UP000735302">
    <property type="component" value="Unassembled WGS sequence"/>
</dbReference>
<reference evidence="4 5" key="1">
    <citation type="journal article" date="2021" name="Elife">
        <title>Chloroplast acquisition without the gene transfer in kleptoplastic sea slugs, Plakobranchus ocellatus.</title>
        <authorList>
            <person name="Maeda T."/>
            <person name="Takahashi S."/>
            <person name="Yoshida T."/>
            <person name="Shimamura S."/>
            <person name="Takaki Y."/>
            <person name="Nagai Y."/>
            <person name="Toyoda A."/>
            <person name="Suzuki Y."/>
            <person name="Arimoto A."/>
            <person name="Ishii H."/>
            <person name="Satoh N."/>
            <person name="Nishiyama T."/>
            <person name="Hasebe M."/>
            <person name="Maruyama T."/>
            <person name="Minagawa J."/>
            <person name="Obokata J."/>
            <person name="Shigenobu S."/>
        </authorList>
    </citation>
    <scope>NUCLEOTIDE SEQUENCE [LARGE SCALE GENOMIC DNA]</scope>
</reference>
<feature type="transmembrane region" description="Helical" evidence="3">
    <location>
        <begin position="65"/>
        <end position="89"/>
    </location>
</feature>
<sequence length="229" mass="25227">MFDAAEITIRTWQPCDDDAVWSILQEGSHSNINSTFLLCLKKPVLRALSVIVIVIGLANGLSTVALIPCFICGIGVIYAVSVLSSYIYLYSSTLTDIKDIQDSYFSDPDNHFWVAECDHEIVGTIAIMKKSPILDVKDSDSLGCMLAPLSGQDARGEARTRGRKVPADLRTDLSAEDNRQRFSNTCTNSLNIARPLTLPQIMRRANVPPLPRGSQMEHRHCAEISSSKT</sequence>
<keyword evidence="3" id="KW-0812">Transmembrane</keyword>
<comment type="caution">
    <text evidence="4">The sequence shown here is derived from an EMBL/GenBank/DDBJ whole genome shotgun (WGS) entry which is preliminary data.</text>
</comment>
<proteinExistence type="predicted"/>
<evidence type="ECO:0000313" key="5">
    <source>
        <dbReference type="Proteomes" id="UP000735302"/>
    </source>
</evidence>
<keyword evidence="3" id="KW-1133">Transmembrane helix</keyword>
<dbReference type="AlphaFoldDB" id="A0AAV4AUD6"/>
<evidence type="ECO:0000256" key="2">
    <source>
        <dbReference type="SAM" id="MobiDB-lite"/>
    </source>
</evidence>